<dbReference type="OrthoDB" id="9804819at2"/>
<dbReference type="InterPro" id="IPR003593">
    <property type="entry name" value="AAA+_ATPase"/>
</dbReference>
<feature type="domain" description="ABC transporter" evidence="5">
    <location>
        <begin position="24"/>
        <end position="251"/>
    </location>
</feature>
<evidence type="ECO:0000256" key="1">
    <source>
        <dbReference type="ARBA" id="ARBA00005417"/>
    </source>
</evidence>
<gene>
    <name evidence="6" type="ORF">AR543_16125</name>
</gene>
<evidence type="ECO:0000256" key="3">
    <source>
        <dbReference type="ARBA" id="ARBA00022741"/>
    </source>
</evidence>
<dbReference type="InterPro" id="IPR017871">
    <property type="entry name" value="ABC_transporter-like_CS"/>
</dbReference>
<name>A0A172ZIL9_9BACL</name>
<dbReference type="PROSITE" id="PS50893">
    <property type="entry name" value="ABC_TRANSPORTER_2"/>
    <property type="match status" value="1"/>
</dbReference>
<protein>
    <submittedName>
        <fullName evidence="6">ABC transporter ATP-binding protein</fullName>
    </submittedName>
</protein>
<keyword evidence="3" id="KW-0547">Nucleotide-binding</keyword>
<dbReference type="GO" id="GO:0005524">
    <property type="term" value="F:ATP binding"/>
    <property type="evidence" value="ECO:0007669"/>
    <property type="project" value="UniProtKB-KW"/>
</dbReference>
<keyword evidence="2" id="KW-0813">Transport</keyword>
<reference evidence="6 7" key="2">
    <citation type="journal article" date="2016" name="Int. J. Syst. Evol. Microbiol.">
        <title>Paenibacillus bovis sp. nov., isolated from raw yak (Bos grunniens) milk.</title>
        <authorList>
            <person name="Gao C."/>
            <person name="Han J."/>
            <person name="Liu Z."/>
            <person name="Xu X."/>
            <person name="Hang F."/>
            <person name="Wu Z."/>
        </authorList>
    </citation>
    <scope>NUCLEOTIDE SEQUENCE [LARGE SCALE GENOMIC DNA]</scope>
    <source>
        <strain evidence="6 7">BD3526</strain>
    </source>
</reference>
<dbReference type="SMART" id="SM00382">
    <property type="entry name" value="AAA"/>
    <property type="match status" value="1"/>
</dbReference>
<dbReference type="Proteomes" id="UP000078148">
    <property type="component" value="Chromosome"/>
</dbReference>
<dbReference type="GO" id="GO:0016887">
    <property type="term" value="F:ATP hydrolysis activity"/>
    <property type="evidence" value="ECO:0007669"/>
    <property type="project" value="InterPro"/>
</dbReference>
<dbReference type="KEGG" id="pbv:AR543_16125"/>
<evidence type="ECO:0000313" key="6">
    <source>
        <dbReference type="EMBL" id="ANF97379.1"/>
    </source>
</evidence>
<dbReference type="InterPro" id="IPR027417">
    <property type="entry name" value="P-loop_NTPase"/>
</dbReference>
<proteinExistence type="inferred from homology"/>
<comment type="similarity">
    <text evidence="1">Belongs to the ABC transporter superfamily.</text>
</comment>
<accession>A0A172ZIL9</accession>
<dbReference type="RefSeq" id="WP_060535491.1">
    <property type="nucleotide sequence ID" value="NZ_CP013023.1"/>
</dbReference>
<evidence type="ECO:0000256" key="4">
    <source>
        <dbReference type="ARBA" id="ARBA00022840"/>
    </source>
</evidence>
<keyword evidence="7" id="KW-1185">Reference proteome</keyword>
<organism evidence="6 7">
    <name type="scientific">Paenibacillus bovis</name>
    <dbReference type="NCBI Taxonomy" id="1616788"/>
    <lineage>
        <taxon>Bacteria</taxon>
        <taxon>Bacillati</taxon>
        <taxon>Bacillota</taxon>
        <taxon>Bacilli</taxon>
        <taxon>Bacillales</taxon>
        <taxon>Paenibacillaceae</taxon>
        <taxon>Paenibacillus</taxon>
    </lineage>
</organism>
<evidence type="ECO:0000256" key="2">
    <source>
        <dbReference type="ARBA" id="ARBA00022448"/>
    </source>
</evidence>
<dbReference type="PANTHER" id="PTHR43335">
    <property type="entry name" value="ABC TRANSPORTER, ATP-BINDING PROTEIN"/>
    <property type="match status" value="1"/>
</dbReference>
<dbReference type="PROSITE" id="PS00211">
    <property type="entry name" value="ABC_TRANSPORTER_1"/>
    <property type="match status" value="1"/>
</dbReference>
<dbReference type="STRING" id="1616788.AR543_16125"/>
<keyword evidence="4 6" id="KW-0067">ATP-binding</keyword>
<dbReference type="PANTHER" id="PTHR43335:SF4">
    <property type="entry name" value="ABC TRANSPORTER, ATP-BINDING PROTEIN"/>
    <property type="match status" value="1"/>
</dbReference>
<dbReference type="Pfam" id="PF00005">
    <property type="entry name" value="ABC_tran"/>
    <property type="match status" value="1"/>
</dbReference>
<dbReference type="EMBL" id="CP013023">
    <property type="protein sequence ID" value="ANF97379.1"/>
    <property type="molecule type" value="Genomic_DNA"/>
</dbReference>
<evidence type="ECO:0000259" key="5">
    <source>
        <dbReference type="PROSITE" id="PS50893"/>
    </source>
</evidence>
<reference evidence="7" key="1">
    <citation type="submission" date="2015-10" db="EMBL/GenBank/DDBJ databases">
        <title>Genome of Paenibacillus bovis sp. nov.</title>
        <authorList>
            <person name="Wu Z."/>
            <person name="Gao C."/>
            <person name="Liu Z."/>
            <person name="Zheng H."/>
        </authorList>
    </citation>
    <scope>NUCLEOTIDE SEQUENCE [LARGE SCALE GENOMIC DNA]</scope>
    <source>
        <strain evidence="7">BD3526</strain>
    </source>
</reference>
<dbReference type="AlphaFoldDB" id="A0A172ZIL9"/>
<evidence type="ECO:0000313" key="7">
    <source>
        <dbReference type="Proteomes" id="UP000078148"/>
    </source>
</evidence>
<dbReference type="InterPro" id="IPR003439">
    <property type="entry name" value="ABC_transporter-like_ATP-bd"/>
</dbReference>
<dbReference type="SUPFAM" id="SSF52540">
    <property type="entry name" value="P-loop containing nucleoside triphosphate hydrolases"/>
    <property type="match status" value="1"/>
</dbReference>
<dbReference type="Gene3D" id="3.40.50.300">
    <property type="entry name" value="P-loop containing nucleotide triphosphate hydrolases"/>
    <property type="match status" value="1"/>
</dbReference>
<sequence length="336" mass="37475">MNISNSDINASSAREEQTDSEIVLSAIKVKKKIGKRWIIKDVTFNVRAGEIFGFLGPNGAGKTTTIRMLVNLIRPTEGQITICGYDVTRQPEKALAYVGSIVENPEMYPYLTGWENLQHFARMQPGVDEQRIQEVTEIVRLDERIHDKVSKYSLGMRQRLGIAQALLGRPRLLILDEPTNGLDPKGIRDMRLFIRELAAQGMAVFVSSHLLSEIQLLCDRVAIVGNGKVIAVGSVNELVEDREHLVIWELEPAEQGARILEELPDVTVLDLESAHLDNDTAASLKLNSMITRTPEEHISTTIQALVSANIQIHNVRKLNPTLEQLFLGITEGETIE</sequence>